<evidence type="ECO:0000259" key="3">
    <source>
        <dbReference type="Pfam" id="PF10728"/>
    </source>
</evidence>
<sequence length="260" mass="29155">MKISFIGSGRVATHLAIALQQSGHQIQQIYSPNLTHAQQLAIQVHAGAVDQLQQLDHQIDLIIIAVKDQAIAQVAQQLPKHLSNTLVLHTSGSTDLQVLQQHHLRCGVLYPLQTFSFEKSVDWQQVPLLLETSQPQDLTLLQDLAQQLSSRVYVYSSAQRLSLHLAAVFACNFSNYCYDIAKQVVDGAAVDFSLLYPLILETAQKATEFNPKDVQTGPAVRQDQQILKMHQDILQQQQRTDLAEIYQQLSHAIQRRHTAT</sequence>
<name>V2URP2_9GAMM</name>
<dbReference type="Proteomes" id="UP000018418">
    <property type="component" value="Unassembled WGS sequence"/>
</dbReference>
<dbReference type="SUPFAM" id="SSF51735">
    <property type="entry name" value="NAD(P)-binding Rossmann-fold domains"/>
    <property type="match status" value="1"/>
</dbReference>
<evidence type="ECO:0000256" key="1">
    <source>
        <dbReference type="ARBA" id="ARBA00023002"/>
    </source>
</evidence>
<dbReference type="PANTHER" id="PTHR40459">
    <property type="entry name" value="CONSERVED HYPOTHETICAL ALANINE AND LEUCINE RICH PROTEIN"/>
    <property type="match status" value="1"/>
</dbReference>
<dbReference type="InterPro" id="IPR037108">
    <property type="entry name" value="TM1727-like_C_sf"/>
</dbReference>
<organism evidence="4 5">
    <name type="scientific">Acinetobacter brisouii CIP 110357</name>
    <dbReference type="NCBI Taxonomy" id="1341683"/>
    <lineage>
        <taxon>Bacteria</taxon>
        <taxon>Pseudomonadati</taxon>
        <taxon>Pseudomonadota</taxon>
        <taxon>Gammaproteobacteria</taxon>
        <taxon>Moraxellales</taxon>
        <taxon>Moraxellaceae</taxon>
        <taxon>Acinetobacter</taxon>
    </lineage>
</organism>
<dbReference type="InterPro" id="IPR018931">
    <property type="entry name" value="DUF2520"/>
</dbReference>
<protein>
    <recommendedName>
        <fullName evidence="6">DUF2520 domain-containing protein</fullName>
    </recommendedName>
</protein>
<evidence type="ECO:0000313" key="4">
    <source>
        <dbReference type="EMBL" id="ESK52687.1"/>
    </source>
</evidence>
<dbReference type="RefSeq" id="WP_004903847.1">
    <property type="nucleotide sequence ID" value="NZ_BBTI01000001.1"/>
</dbReference>
<dbReference type="InterPro" id="IPR028939">
    <property type="entry name" value="P5C_Rdtase_cat_N"/>
</dbReference>
<evidence type="ECO:0000259" key="2">
    <source>
        <dbReference type="Pfam" id="PF03807"/>
    </source>
</evidence>
<evidence type="ECO:0008006" key="6">
    <source>
        <dbReference type="Google" id="ProtNLM"/>
    </source>
</evidence>
<dbReference type="OrthoDB" id="9810755at2"/>
<dbReference type="InterPro" id="IPR008927">
    <property type="entry name" value="6-PGluconate_DH-like_C_sf"/>
</dbReference>
<dbReference type="HOGENOM" id="CLU_055635_1_1_6"/>
<dbReference type="STRING" id="396323.VH98_07755"/>
<evidence type="ECO:0000313" key="5">
    <source>
        <dbReference type="Proteomes" id="UP000018418"/>
    </source>
</evidence>
<dbReference type="Pfam" id="PF03807">
    <property type="entry name" value="F420_oxidored"/>
    <property type="match status" value="1"/>
</dbReference>
<keyword evidence="5" id="KW-1185">Reference proteome</keyword>
<accession>V2URP2</accession>
<dbReference type="Gene3D" id="1.10.1040.20">
    <property type="entry name" value="ProC-like, C-terminal domain"/>
    <property type="match status" value="1"/>
</dbReference>
<gene>
    <name evidence="4" type="ORF">P255_00848</name>
</gene>
<dbReference type="Gene3D" id="3.40.50.720">
    <property type="entry name" value="NAD(P)-binding Rossmann-like Domain"/>
    <property type="match status" value="1"/>
</dbReference>
<feature type="domain" description="Pyrroline-5-carboxylate reductase catalytic N-terminal" evidence="2">
    <location>
        <begin position="2"/>
        <end position="88"/>
    </location>
</feature>
<dbReference type="AlphaFoldDB" id="V2URP2"/>
<comment type="caution">
    <text evidence="4">The sequence shown here is derived from an EMBL/GenBank/DDBJ whole genome shotgun (WGS) entry which is preliminary data.</text>
</comment>
<keyword evidence="1" id="KW-0560">Oxidoreductase</keyword>
<dbReference type="InterPro" id="IPR036291">
    <property type="entry name" value="NAD(P)-bd_dom_sf"/>
</dbReference>
<dbReference type="EMBL" id="AYEU01000003">
    <property type="protein sequence ID" value="ESK52687.1"/>
    <property type="molecule type" value="Genomic_DNA"/>
</dbReference>
<dbReference type="PATRIC" id="fig|1341683.3.peg.840"/>
<reference evidence="4 5" key="1">
    <citation type="submission" date="2013-10" db="EMBL/GenBank/DDBJ databases">
        <title>The Genome Sequence of Acinetobacter brisouii CIP 110357.</title>
        <authorList>
            <consortium name="The Broad Institute Genomics Platform"/>
            <consortium name="The Broad Institute Genome Sequencing Center for Infectious Disease"/>
            <person name="Cerqueira G."/>
            <person name="Feldgarden M."/>
            <person name="Courvalin P."/>
            <person name="Grillot-Courvalin C."/>
            <person name="Clermont D."/>
            <person name="Rocha E."/>
            <person name="Yoon E.-J."/>
            <person name="Nemec A."/>
            <person name="Young S.K."/>
            <person name="Zeng Q."/>
            <person name="Gargeya S."/>
            <person name="Fitzgerald M."/>
            <person name="Abouelleil A."/>
            <person name="Alvarado L."/>
            <person name="Berlin A.M."/>
            <person name="Chapman S.B."/>
            <person name="Gainer-Dewar J."/>
            <person name="Goldberg J."/>
            <person name="Gnerre S."/>
            <person name="Griggs A."/>
            <person name="Gujja S."/>
            <person name="Hansen M."/>
            <person name="Howarth C."/>
            <person name="Imamovic A."/>
            <person name="Ireland A."/>
            <person name="Larimer J."/>
            <person name="McCowan C."/>
            <person name="Murphy C."/>
            <person name="Pearson M."/>
            <person name="Poon T.W."/>
            <person name="Priest M."/>
            <person name="Roberts A."/>
            <person name="Saif S."/>
            <person name="Shea T."/>
            <person name="Sykes S."/>
            <person name="Wortman J."/>
            <person name="Nusbaum C."/>
            <person name="Birren B."/>
        </authorList>
    </citation>
    <scope>NUCLEOTIDE SEQUENCE [LARGE SCALE GENOMIC DNA]</scope>
    <source>
        <strain evidence="4 5">CIP 110357</strain>
    </source>
</reference>
<dbReference type="SUPFAM" id="SSF48179">
    <property type="entry name" value="6-phosphogluconate dehydrogenase C-terminal domain-like"/>
    <property type="match status" value="1"/>
</dbReference>
<dbReference type="PANTHER" id="PTHR40459:SF1">
    <property type="entry name" value="CONSERVED HYPOTHETICAL ALANINE AND LEUCINE RICH PROTEIN"/>
    <property type="match status" value="1"/>
</dbReference>
<dbReference type="GO" id="GO:0016491">
    <property type="term" value="F:oxidoreductase activity"/>
    <property type="evidence" value="ECO:0007669"/>
    <property type="project" value="UniProtKB-KW"/>
</dbReference>
<dbReference type="Pfam" id="PF10728">
    <property type="entry name" value="DUF2520"/>
    <property type="match status" value="1"/>
</dbReference>
<feature type="domain" description="DUF2520" evidence="3">
    <location>
        <begin position="127"/>
        <end position="252"/>
    </location>
</feature>
<proteinExistence type="predicted"/>